<dbReference type="PANTHER" id="PTHR35335:SF1">
    <property type="entry name" value="UPF0716 PROTEIN FXSA"/>
    <property type="match status" value="1"/>
</dbReference>
<evidence type="ECO:0000313" key="2">
    <source>
        <dbReference type="EMBL" id="ACS78774.1"/>
    </source>
</evidence>
<dbReference type="HOGENOM" id="CLU_085083_0_1_7"/>
<dbReference type="AlphaFoldDB" id="C6BYI3"/>
<dbReference type="RefSeq" id="WP_015850593.1">
    <property type="nucleotide sequence ID" value="NC_012881.1"/>
</dbReference>
<dbReference type="Pfam" id="PF04186">
    <property type="entry name" value="FxsA"/>
    <property type="match status" value="1"/>
</dbReference>
<feature type="transmembrane region" description="Helical" evidence="1">
    <location>
        <begin position="6"/>
        <end position="23"/>
    </location>
</feature>
<feature type="transmembrane region" description="Helical" evidence="1">
    <location>
        <begin position="30"/>
        <end position="47"/>
    </location>
</feature>
<dbReference type="GO" id="GO:0016020">
    <property type="term" value="C:membrane"/>
    <property type="evidence" value="ECO:0007669"/>
    <property type="project" value="InterPro"/>
</dbReference>
<proteinExistence type="predicted"/>
<gene>
    <name evidence="2" type="ordered locus">Desal_0708</name>
</gene>
<dbReference type="InterPro" id="IPR007313">
    <property type="entry name" value="FxsA"/>
</dbReference>
<evidence type="ECO:0000256" key="1">
    <source>
        <dbReference type="SAM" id="Phobius"/>
    </source>
</evidence>
<dbReference type="NCBIfam" id="NF008528">
    <property type="entry name" value="PRK11463.1-2"/>
    <property type="match status" value="1"/>
</dbReference>
<dbReference type="OrthoDB" id="9792788at2"/>
<dbReference type="eggNOG" id="COG3030">
    <property type="taxonomic scope" value="Bacteria"/>
</dbReference>
<keyword evidence="3" id="KW-1185">Reference proteome</keyword>
<dbReference type="STRING" id="526222.Desal_0708"/>
<name>C6BYI3_MARSD</name>
<protein>
    <submittedName>
        <fullName evidence="2">FxsA cytoplasmic membrane protein</fullName>
    </submittedName>
</protein>
<dbReference type="EMBL" id="CP001649">
    <property type="protein sequence ID" value="ACS78774.1"/>
    <property type="molecule type" value="Genomic_DNA"/>
</dbReference>
<evidence type="ECO:0000313" key="3">
    <source>
        <dbReference type="Proteomes" id="UP000002601"/>
    </source>
</evidence>
<reference evidence="2 3" key="1">
    <citation type="submission" date="2009-06" db="EMBL/GenBank/DDBJ databases">
        <title>Complete sequence of Desulfovibrio salexigens DSM 2638.</title>
        <authorList>
            <consortium name="US DOE Joint Genome Institute"/>
            <person name="Lucas S."/>
            <person name="Copeland A."/>
            <person name="Lapidus A."/>
            <person name="Glavina del Rio T."/>
            <person name="Tice H."/>
            <person name="Bruce D."/>
            <person name="Goodwin L."/>
            <person name="Pitluck S."/>
            <person name="Munk A.C."/>
            <person name="Brettin T."/>
            <person name="Detter J.C."/>
            <person name="Han C."/>
            <person name="Tapia R."/>
            <person name="Larimer F."/>
            <person name="Land M."/>
            <person name="Hauser L."/>
            <person name="Kyrpides N."/>
            <person name="Anderson I."/>
            <person name="Wall J.D."/>
            <person name="Arkin A.P."/>
            <person name="Dehal P."/>
            <person name="Chivian D."/>
            <person name="Giles B."/>
            <person name="Hazen T.C."/>
        </authorList>
    </citation>
    <scope>NUCLEOTIDE SEQUENCE [LARGE SCALE GENOMIC DNA]</scope>
    <source>
        <strain evidence="3">ATCC 14822 / DSM 2638 / NCIMB 8403 / VKM B-1763</strain>
    </source>
</reference>
<feature type="transmembrane region" description="Helical" evidence="1">
    <location>
        <begin position="76"/>
        <end position="103"/>
    </location>
</feature>
<accession>C6BYI3</accession>
<keyword evidence="1" id="KW-1133">Transmembrane helix</keyword>
<organism evidence="2 3">
    <name type="scientific">Maridesulfovibrio salexigens (strain ATCC 14822 / DSM 2638 / NCIMB 8403 / VKM B-1763)</name>
    <name type="common">Desulfovibrio salexigens</name>
    <dbReference type="NCBI Taxonomy" id="526222"/>
    <lineage>
        <taxon>Bacteria</taxon>
        <taxon>Pseudomonadati</taxon>
        <taxon>Thermodesulfobacteriota</taxon>
        <taxon>Desulfovibrionia</taxon>
        <taxon>Desulfovibrionales</taxon>
        <taxon>Desulfovibrionaceae</taxon>
        <taxon>Maridesulfovibrio</taxon>
    </lineage>
</organism>
<dbReference type="PANTHER" id="PTHR35335">
    <property type="entry name" value="UPF0716 PROTEIN FXSA"/>
    <property type="match status" value="1"/>
</dbReference>
<dbReference type="Proteomes" id="UP000002601">
    <property type="component" value="Chromosome"/>
</dbReference>
<dbReference type="KEGG" id="dsa:Desal_0708"/>
<sequence>MFAKIFLGFVLIPLIDLYILVQIGSKIGTLNAIALCLLTAFVGAALAKSQGVATMQKVQENLNRGLMPAEDILDAVLIFLAGLVLLTPGFMTDIFGLLILFPVTRGYFKRMLRAQFENMKNNPNIHVVHHNSEFTAWTNQDQPKRRIDDHDVIDVEVEDKKDDKPLQ</sequence>
<keyword evidence="1" id="KW-0812">Transmembrane</keyword>
<keyword evidence="1" id="KW-0472">Membrane</keyword>